<dbReference type="AlphaFoldDB" id="A0A9P7FNX1"/>
<evidence type="ECO:0000313" key="2">
    <source>
        <dbReference type="Proteomes" id="UP000775547"/>
    </source>
</evidence>
<organism evidence="1 2">
    <name type="scientific">Asterophora parasitica</name>
    <dbReference type="NCBI Taxonomy" id="117018"/>
    <lineage>
        <taxon>Eukaryota</taxon>
        <taxon>Fungi</taxon>
        <taxon>Dikarya</taxon>
        <taxon>Basidiomycota</taxon>
        <taxon>Agaricomycotina</taxon>
        <taxon>Agaricomycetes</taxon>
        <taxon>Agaricomycetidae</taxon>
        <taxon>Agaricales</taxon>
        <taxon>Tricholomatineae</taxon>
        <taxon>Lyophyllaceae</taxon>
        <taxon>Asterophora</taxon>
    </lineage>
</organism>
<proteinExistence type="predicted"/>
<evidence type="ECO:0000313" key="1">
    <source>
        <dbReference type="EMBL" id="KAG5633981.1"/>
    </source>
</evidence>
<dbReference type="Proteomes" id="UP000775547">
    <property type="component" value="Unassembled WGS sequence"/>
</dbReference>
<gene>
    <name evidence="1" type="ORF">DXG03_006435</name>
</gene>
<comment type="caution">
    <text evidence="1">The sequence shown here is derived from an EMBL/GenBank/DDBJ whole genome shotgun (WGS) entry which is preliminary data.</text>
</comment>
<sequence>MVTDRQVLEIVFARSILERAIVRGSSDAVAFGLDVLALNDILISIVAHAGQVVGALGARWAGCSGGLGVIIADVARSVPLLLLVRRGQSDTDVERQVLEIVTAVESI</sequence>
<reference evidence="1" key="2">
    <citation type="submission" date="2021-10" db="EMBL/GenBank/DDBJ databases">
        <title>Phylogenomics reveals ancestral predisposition of the termite-cultivated fungus Termitomyces towards a domesticated lifestyle.</title>
        <authorList>
            <person name="Auxier B."/>
            <person name="Grum-Grzhimaylo A."/>
            <person name="Cardenas M.E."/>
            <person name="Lodge J.D."/>
            <person name="Laessoe T."/>
            <person name="Pedersen O."/>
            <person name="Smith M.E."/>
            <person name="Kuyper T.W."/>
            <person name="Franco-Molano E.A."/>
            <person name="Baroni T.J."/>
            <person name="Aanen D.K."/>
        </authorList>
    </citation>
    <scope>NUCLEOTIDE SEQUENCE</scope>
    <source>
        <strain evidence="1">AP01</strain>
        <tissue evidence="1">Mycelium</tissue>
    </source>
</reference>
<dbReference type="EMBL" id="JABCKV010004210">
    <property type="protein sequence ID" value="KAG5633981.1"/>
    <property type="molecule type" value="Genomic_DNA"/>
</dbReference>
<name>A0A9P7FNX1_9AGAR</name>
<reference evidence="1" key="1">
    <citation type="submission" date="2020-07" db="EMBL/GenBank/DDBJ databases">
        <authorList>
            <person name="Nieuwenhuis M."/>
            <person name="Van De Peppel L.J.J."/>
        </authorList>
    </citation>
    <scope>NUCLEOTIDE SEQUENCE</scope>
    <source>
        <strain evidence="1">AP01</strain>
        <tissue evidence="1">Mycelium</tissue>
    </source>
</reference>
<keyword evidence="2" id="KW-1185">Reference proteome</keyword>
<accession>A0A9P7FNX1</accession>
<protein>
    <submittedName>
        <fullName evidence="1">Uncharacterized protein</fullName>
    </submittedName>
</protein>